<sequence>MGMTAGEKDDKDDGGRAQGMTGALREMTGAEGRPQDFFCRQGWTSVSMIGMTIGTKQDNESTESGKKDVGIIVQKGCWEGP</sequence>
<evidence type="ECO:0000313" key="3">
    <source>
        <dbReference type="Proteomes" id="UP001497512"/>
    </source>
</evidence>
<proteinExistence type="predicted"/>
<gene>
    <name evidence="2" type="ORF">CSSPTR1EN2_LOCUS321</name>
</gene>
<reference evidence="2 3" key="1">
    <citation type="submission" date="2024-02" db="EMBL/GenBank/DDBJ databases">
        <authorList>
            <consortium name="ELIXIR-Norway"/>
            <consortium name="Elixir Norway"/>
        </authorList>
    </citation>
    <scope>NUCLEOTIDE SEQUENCE [LARGE SCALE GENOMIC DNA]</scope>
</reference>
<protein>
    <submittedName>
        <fullName evidence="2">Uncharacterized protein</fullName>
    </submittedName>
</protein>
<dbReference type="EMBL" id="OZ019893">
    <property type="protein sequence ID" value="CAK9189670.1"/>
    <property type="molecule type" value="Genomic_DNA"/>
</dbReference>
<accession>A0ABP0T831</accession>
<dbReference type="Proteomes" id="UP001497512">
    <property type="component" value="Chromosome 1"/>
</dbReference>
<evidence type="ECO:0000313" key="2">
    <source>
        <dbReference type="EMBL" id="CAK9189670.1"/>
    </source>
</evidence>
<keyword evidence="3" id="KW-1185">Reference proteome</keyword>
<organism evidence="2 3">
    <name type="scientific">Sphagnum troendelagicum</name>
    <dbReference type="NCBI Taxonomy" id="128251"/>
    <lineage>
        <taxon>Eukaryota</taxon>
        <taxon>Viridiplantae</taxon>
        <taxon>Streptophyta</taxon>
        <taxon>Embryophyta</taxon>
        <taxon>Bryophyta</taxon>
        <taxon>Sphagnophytina</taxon>
        <taxon>Sphagnopsida</taxon>
        <taxon>Sphagnales</taxon>
        <taxon>Sphagnaceae</taxon>
        <taxon>Sphagnum</taxon>
    </lineage>
</organism>
<name>A0ABP0T831_9BRYO</name>
<feature type="region of interest" description="Disordered" evidence="1">
    <location>
        <begin position="1"/>
        <end position="36"/>
    </location>
</feature>
<evidence type="ECO:0000256" key="1">
    <source>
        <dbReference type="SAM" id="MobiDB-lite"/>
    </source>
</evidence>
<feature type="compositionally biased region" description="Basic and acidic residues" evidence="1">
    <location>
        <begin position="1"/>
        <end position="15"/>
    </location>
</feature>